<gene>
    <name evidence="3" type="ORF">UFOVP171_33</name>
</gene>
<reference evidence="3" key="1">
    <citation type="submission" date="2020-05" db="EMBL/GenBank/DDBJ databases">
        <authorList>
            <person name="Chiriac C."/>
            <person name="Salcher M."/>
            <person name="Ghai R."/>
            <person name="Kavagutti S V."/>
        </authorList>
    </citation>
    <scope>NUCLEOTIDE SEQUENCE</scope>
</reference>
<dbReference type="EMBL" id="LR798214">
    <property type="protein sequence ID" value="CAB5194875.1"/>
    <property type="molecule type" value="Genomic_DNA"/>
</dbReference>
<name>A0A6J7WBB3_9CAUD</name>
<feature type="region of interest" description="Disordered" evidence="2">
    <location>
        <begin position="1"/>
        <end position="36"/>
    </location>
</feature>
<protein>
    <submittedName>
        <fullName evidence="3">Uncharacterized protein</fullName>
    </submittedName>
</protein>
<keyword evidence="1" id="KW-0175">Coiled coil</keyword>
<evidence type="ECO:0000256" key="1">
    <source>
        <dbReference type="SAM" id="Coils"/>
    </source>
</evidence>
<accession>A0A6J7WBB3</accession>
<evidence type="ECO:0000313" key="3">
    <source>
        <dbReference type="EMBL" id="CAB5194875.1"/>
    </source>
</evidence>
<sequence>MAAHHKSTEEGVAQRKRNRNPPPKINPHDGPTVGDRSFEYYFATPMDFHAAMQRAKELEKKGMFRRAWRVRLNLDGVQPVVAPPRPDSPPAELTEAEKKELRRKKKRLAALKLAADKLAAELEEHGHE</sequence>
<organism evidence="3">
    <name type="scientific">uncultured Caudovirales phage</name>
    <dbReference type="NCBI Taxonomy" id="2100421"/>
    <lineage>
        <taxon>Viruses</taxon>
        <taxon>Duplodnaviria</taxon>
        <taxon>Heunggongvirae</taxon>
        <taxon>Uroviricota</taxon>
        <taxon>Caudoviricetes</taxon>
        <taxon>Peduoviridae</taxon>
        <taxon>Maltschvirus</taxon>
        <taxon>Maltschvirus maltsch</taxon>
    </lineage>
</organism>
<proteinExistence type="predicted"/>
<evidence type="ECO:0000256" key="2">
    <source>
        <dbReference type="SAM" id="MobiDB-lite"/>
    </source>
</evidence>
<feature type="coiled-coil region" evidence="1">
    <location>
        <begin position="91"/>
        <end position="128"/>
    </location>
</feature>
<feature type="compositionally biased region" description="Basic and acidic residues" evidence="2">
    <location>
        <begin position="1"/>
        <end position="13"/>
    </location>
</feature>